<evidence type="ECO:0008006" key="4">
    <source>
        <dbReference type="Google" id="ProtNLM"/>
    </source>
</evidence>
<evidence type="ECO:0000256" key="1">
    <source>
        <dbReference type="SAM" id="Phobius"/>
    </source>
</evidence>
<sequence length="1118" mass="123905">MRWAAKTRHHPTKYTAGQPMPVDTLDAPKLDAKIANPLDQIRGTIRQYMLADAAVTLAIVVVLWFWIGLALDFGLFKVAGFDWVVDAPRGFRLLAQVALVFGPLAVLVIRREVVKQVLGRVSQPWVRRHLLELPLLFHVLLAAVFAPIFLVILLVRYTFWLRTTEENRELALVLEKRFPDVLGDRLITAVELADVEKQHAFGYSADMIRQTIEEARERVGQVPVASVFNWDRIRRKCIVLGVVALGALGLAYAAYAAFGGGPASKFTGEFGDVASIWFERNVTFRNTPWPRKAHIELVGFPDQELRIGKDAASPKVKSRAFKWVVADRTRLHGWRPLMWSDFGDKLPGLAAYASAVVAGGEGKHLPTDARGWDVDRIEAEGADCAGVPELMGKLAALASDSRMTRTVRRLDIPDAMTLSYGGAKTRGRINLNREAGNIFSGEVSGLKESIRFTVKGADFTTTARAITLVPPPMFAKLTRTEYQPAYLYHAPPVREGGKQDFAELKGLRQVLGEKDLSLTGDRSSFSIIQGTEFVLRGVADKPLKHAIVTPKIGKLPGQKTGDTQPITVPTDNDERTQFSLAFRGADRPTANMEFDLTLVDEDDVATTRAVLVQVAEDQVPQVELVVDVLRKQGNSFLVTPIARVPFLTESKVKDDAGLSKVVFAYTYQQVDAAVTVEAKLPLVAGVFAGAPLMPTIAAPIRTVIAAQYVQDASDANVGKTTAGEFPLPRFTEEFAKRRFDTLAVLNQKLTVPQPPDDPQTVRELRFQNQDEDVFNLKAAIPALLEKDASKIQARYRIEMNLLATDTNYETGPKVGQSVEPIRLLVISEAELLVEIAKDEEVQIARLDDVLKKLREAQTKLSQTAVRLRDLAPPPDILVSAGVRAQDLGQDISKARELTTAIQMEYRRLEKEARFNGIDQTQKRIENEILRDLNQILETAFPLTEETHKNFLTALLENRRPEESLIGKDQSDLQSLISQVQALRDKLGEAISLSKIRGELERLVTQQQQSGKILENIQKNVLERLRMPVIATIPTVELAQGEKKTVKNPLNWLAFDGNVYKVKFEAPAGGEVKVPAEVTVADDKDVVEYELTAGNKSGEYTIKLVPSVGNPIEVRVKVK</sequence>
<gene>
    <name evidence="2" type="ORF">PX52LOC_00888</name>
</gene>
<protein>
    <recommendedName>
        <fullName evidence="4">DUF4175 family protein</fullName>
    </recommendedName>
</protein>
<dbReference type="KEGG" id="lrs:PX52LOC_00888"/>
<dbReference type="AlphaFoldDB" id="A0A5C1A7Q9"/>
<keyword evidence="1" id="KW-1133">Transmembrane helix</keyword>
<feature type="transmembrane region" description="Helical" evidence="1">
    <location>
        <begin position="130"/>
        <end position="155"/>
    </location>
</feature>
<keyword evidence="1" id="KW-0472">Membrane</keyword>
<dbReference type="Proteomes" id="UP000324974">
    <property type="component" value="Chromosome"/>
</dbReference>
<dbReference type="EMBL" id="CP042425">
    <property type="protein sequence ID" value="QEL14026.1"/>
    <property type="molecule type" value="Genomic_DNA"/>
</dbReference>
<evidence type="ECO:0000313" key="2">
    <source>
        <dbReference type="EMBL" id="QEL14026.1"/>
    </source>
</evidence>
<keyword evidence="1" id="KW-0812">Transmembrane</keyword>
<reference evidence="3" key="1">
    <citation type="submission" date="2019-08" db="EMBL/GenBank/DDBJ databases">
        <title>Limnoglobus roseus gen. nov., sp. nov., a novel freshwater planctomycete with a giant genome from the family Gemmataceae.</title>
        <authorList>
            <person name="Kulichevskaya I.S."/>
            <person name="Naumoff D.G."/>
            <person name="Miroshnikov K."/>
            <person name="Ivanova A."/>
            <person name="Philippov D.A."/>
            <person name="Hakobyan A."/>
            <person name="Rijpstra I.C."/>
            <person name="Sinninghe Damste J.S."/>
            <person name="Liesack W."/>
            <person name="Dedysh S.N."/>
        </authorList>
    </citation>
    <scope>NUCLEOTIDE SEQUENCE [LARGE SCALE GENOMIC DNA]</scope>
    <source>
        <strain evidence="3">PX52</strain>
    </source>
</reference>
<name>A0A5C1A7Q9_9BACT</name>
<evidence type="ECO:0000313" key="3">
    <source>
        <dbReference type="Proteomes" id="UP000324974"/>
    </source>
</evidence>
<keyword evidence="3" id="KW-1185">Reference proteome</keyword>
<organism evidence="2 3">
    <name type="scientific">Limnoglobus roseus</name>
    <dbReference type="NCBI Taxonomy" id="2598579"/>
    <lineage>
        <taxon>Bacteria</taxon>
        <taxon>Pseudomonadati</taxon>
        <taxon>Planctomycetota</taxon>
        <taxon>Planctomycetia</taxon>
        <taxon>Gemmatales</taxon>
        <taxon>Gemmataceae</taxon>
        <taxon>Limnoglobus</taxon>
    </lineage>
</organism>
<feature type="transmembrane region" description="Helical" evidence="1">
    <location>
        <begin position="238"/>
        <end position="258"/>
    </location>
</feature>
<proteinExistence type="predicted"/>
<accession>A0A5C1A7Q9</accession>
<feature type="transmembrane region" description="Helical" evidence="1">
    <location>
        <begin position="50"/>
        <end position="71"/>
    </location>
</feature>